<dbReference type="InterPro" id="IPR044929">
    <property type="entry name" value="DNA/RNA_non-sp_Endonuclease_sf"/>
</dbReference>
<evidence type="ECO:0000259" key="6">
    <source>
        <dbReference type="SMART" id="SM00892"/>
    </source>
</evidence>
<organism evidence="7">
    <name type="scientific">Cylas puncticollis</name>
    <dbReference type="NCBI Taxonomy" id="1550038"/>
    <lineage>
        <taxon>Eukaryota</taxon>
        <taxon>Metazoa</taxon>
        <taxon>Ecdysozoa</taxon>
        <taxon>Arthropoda</taxon>
        <taxon>Hexapoda</taxon>
        <taxon>Insecta</taxon>
        <taxon>Pterygota</taxon>
        <taxon>Neoptera</taxon>
        <taxon>Endopterygota</taxon>
        <taxon>Coleoptera</taxon>
        <taxon>Polyphaga</taxon>
        <taxon>Cucujiformia</taxon>
        <taxon>Brentidae</taxon>
        <taxon>Cyladinae</taxon>
        <taxon>Cylas</taxon>
    </lineage>
</organism>
<dbReference type="Pfam" id="PF01223">
    <property type="entry name" value="Endonuclease_NS"/>
    <property type="match status" value="1"/>
</dbReference>
<dbReference type="PANTHER" id="PTHR13966:SF19">
    <property type="entry name" value="NUCLEASE EXOG, MITOCHONDRIAL"/>
    <property type="match status" value="1"/>
</dbReference>
<name>A0A4D6Q3Y1_9CUCU</name>
<dbReference type="GO" id="GO:0003676">
    <property type="term" value="F:nucleic acid binding"/>
    <property type="evidence" value="ECO:0007669"/>
    <property type="project" value="InterPro"/>
</dbReference>
<dbReference type="InterPro" id="IPR001604">
    <property type="entry name" value="Endo_G_ENPP1-like_dom"/>
</dbReference>
<dbReference type="GO" id="GO:0005634">
    <property type="term" value="C:nucleus"/>
    <property type="evidence" value="ECO:0007669"/>
    <property type="project" value="TreeGrafter"/>
</dbReference>
<keyword evidence="3" id="KW-0255">Endonuclease</keyword>
<dbReference type="SUPFAM" id="SSF54060">
    <property type="entry name" value="His-Me finger endonucleases"/>
    <property type="match status" value="1"/>
</dbReference>
<keyword evidence="3" id="KW-0378">Hydrolase</keyword>
<dbReference type="GO" id="GO:0006309">
    <property type="term" value="P:apoptotic DNA fragmentation"/>
    <property type="evidence" value="ECO:0007669"/>
    <property type="project" value="TreeGrafter"/>
</dbReference>
<feature type="active site" description="Proton acceptor" evidence="4">
    <location>
        <position position="231"/>
    </location>
</feature>
<keyword evidence="5" id="KW-0479">Metal-binding</keyword>
<evidence type="ECO:0000256" key="1">
    <source>
        <dbReference type="ARBA" id="ARBA00010052"/>
    </source>
</evidence>
<dbReference type="GO" id="GO:0046872">
    <property type="term" value="F:metal ion binding"/>
    <property type="evidence" value="ECO:0007669"/>
    <property type="project" value="UniProtKB-KW"/>
</dbReference>
<reference evidence="7" key="1">
    <citation type="journal article" date="2019" name="Insect Biochem. Mol. Biol.">
        <title>Nuclease activity decreases the RNAi response in the sweetpotato weevil Cylas puncticollis.</title>
        <authorList>
            <person name="Prentice K."/>
            <person name="Smagghe G."/>
            <person name="Gheysen G."/>
            <person name="Christiaens O."/>
        </authorList>
    </citation>
    <scope>NUCLEOTIDE SEQUENCE</scope>
</reference>
<evidence type="ECO:0000313" key="7">
    <source>
        <dbReference type="EMBL" id="QCF41178.1"/>
    </source>
</evidence>
<proteinExistence type="evidence at transcript level"/>
<dbReference type="GO" id="GO:0004521">
    <property type="term" value="F:RNA endonuclease activity"/>
    <property type="evidence" value="ECO:0007669"/>
    <property type="project" value="TreeGrafter"/>
</dbReference>
<evidence type="ECO:0000256" key="5">
    <source>
        <dbReference type="PIRSR" id="PIRSR640255-2"/>
    </source>
</evidence>
<dbReference type="InterPro" id="IPR040255">
    <property type="entry name" value="Non-specific_endonuclease"/>
</dbReference>
<feature type="domain" description="DNA/RNA non-specific endonuclease/pyrophosphatase/phosphodiesterase" evidence="6">
    <location>
        <begin position="142"/>
        <end position="386"/>
    </location>
</feature>
<dbReference type="GO" id="GO:0000014">
    <property type="term" value="F:single-stranded DNA endodeoxyribonuclease activity"/>
    <property type="evidence" value="ECO:0007669"/>
    <property type="project" value="TreeGrafter"/>
</dbReference>
<protein>
    <submittedName>
        <fullName evidence="7">DNA/RNA non-specific nuclease 1</fullName>
    </submittedName>
</protein>
<feature type="binding site" evidence="5">
    <location>
        <position position="261"/>
    </location>
    <ligand>
        <name>Mg(2+)</name>
        <dbReference type="ChEBI" id="CHEBI:18420"/>
        <note>catalytic</note>
    </ligand>
</feature>
<evidence type="ECO:0000256" key="3">
    <source>
        <dbReference type="ARBA" id="ARBA00022759"/>
    </source>
</evidence>
<dbReference type="GO" id="GO:0005743">
    <property type="term" value="C:mitochondrial inner membrane"/>
    <property type="evidence" value="ECO:0007669"/>
    <property type="project" value="TreeGrafter"/>
</dbReference>
<evidence type="ECO:0000256" key="2">
    <source>
        <dbReference type="ARBA" id="ARBA00022722"/>
    </source>
</evidence>
<evidence type="ECO:0000256" key="4">
    <source>
        <dbReference type="PIRSR" id="PIRSR640255-1"/>
    </source>
</evidence>
<dbReference type="InterPro" id="IPR044925">
    <property type="entry name" value="His-Me_finger_sf"/>
</dbReference>
<sequence>MFGLILNIGGRSDDINQRLIKKDCQINIRGLPQRKPLLRDPTSKTIILPDAAGSSVITLKTGNRIEIDCPGANILLDSLSLGEITDAVCISGTIFNIQNKRVEFGSVVCSRRITSIARYTGDKCFEKGKEIEVGFQFSDGEFVKQMTTCFDENTREVYYSLFELSHQIGDQNTGGTRPSWTEGNFYNLGARLNNLYPNAAQRSTINQQLGLSDDDVKYIKPTGNYYLARGHLTARSDYIYYPQQEATFHYINSVPQWQTFNGFNWFYLERNLRQYAANKGLDLIVMTGGYGISTLPHESTGKPVPLHLYVDDNGNKAIPIPELFWKVAYSPSTKAGIAVLGLNNPYQGNVSGSVICDDIADKLNWWTFERTRTQAGYMYACTISSLRKRIPQIPNYRAKKILN</sequence>
<dbReference type="SMART" id="SM00892">
    <property type="entry name" value="Endonuclease_NS"/>
    <property type="match status" value="1"/>
</dbReference>
<comment type="similarity">
    <text evidence="1">Belongs to the DNA/RNA non-specific endonuclease family.</text>
</comment>
<dbReference type="Gene3D" id="3.40.570.10">
    <property type="entry name" value="Extracellular Endonuclease, subunit A"/>
    <property type="match status" value="1"/>
</dbReference>
<dbReference type="PANTHER" id="PTHR13966">
    <property type="entry name" value="ENDONUCLEASE RELATED"/>
    <property type="match status" value="1"/>
</dbReference>
<keyword evidence="2" id="KW-0540">Nuclease</keyword>
<dbReference type="AlphaFoldDB" id="A0A4D6Q3Y1"/>
<accession>A0A4D6Q3Y1</accession>
<dbReference type="FunFam" id="3.40.570.10:FF:000007">
    <property type="entry name" value="Alkaline nuclease"/>
    <property type="match status" value="1"/>
</dbReference>
<dbReference type="EMBL" id="MK510881">
    <property type="protein sequence ID" value="QCF41178.1"/>
    <property type="molecule type" value="mRNA"/>
</dbReference>